<dbReference type="EMBL" id="CP036291">
    <property type="protein sequence ID" value="QDU90263.1"/>
    <property type="molecule type" value="Genomic_DNA"/>
</dbReference>
<evidence type="ECO:0000256" key="2">
    <source>
        <dbReference type="ARBA" id="ARBA00009370"/>
    </source>
</evidence>
<dbReference type="RefSeq" id="WP_145288401.1">
    <property type="nucleotide sequence ID" value="NZ_CP036291.1"/>
</dbReference>
<evidence type="ECO:0000313" key="11">
    <source>
        <dbReference type="EMBL" id="QDU90263.1"/>
    </source>
</evidence>
<dbReference type="PROSITE" id="PS00760">
    <property type="entry name" value="SPASE_I_2"/>
    <property type="match status" value="1"/>
</dbReference>
<sequence>MAMNLRRVADLLVVSALVLLLVNTFLVTGLLTPVVVQGASMTPTLEPGRRAWIDRRWAGVPPQRGQVIVLQCPNDAGQLCVKRVLGLPGETVEITRDGPRVDGQAIDWMPALRPRPGDWVRWKLGPDELFVVGDNWAQSRDSRNGPRPGIPLRLVVGAAIGVR</sequence>
<name>A0A518DFK3_9BACT</name>
<evidence type="ECO:0000313" key="12">
    <source>
        <dbReference type="Proteomes" id="UP000317429"/>
    </source>
</evidence>
<dbReference type="InterPro" id="IPR019533">
    <property type="entry name" value="Peptidase_S26"/>
</dbReference>
<dbReference type="GO" id="GO:0016020">
    <property type="term" value="C:membrane"/>
    <property type="evidence" value="ECO:0007669"/>
    <property type="project" value="UniProtKB-SubCell"/>
</dbReference>
<dbReference type="CDD" id="cd06530">
    <property type="entry name" value="S26_SPase_I"/>
    <property type="match status" value="1"/>
</dbReference>
<evidence type="ECO:0000256" key="7">
    <source>
        <dbReference type="PIRSR" id="PIRSR600223-1"/>
    </source>
</evidence>
<dbReference type="NCBIfam" id="TIGR02227">
    <property type="entry name" value="sigpep_I_bact"/>
    <property type="match status" value="1"/>
</dbReference>
<dbReference type="Gene3D" id="2.10.109.10">
    <property type="entry name" value="Umud Fragment, subunit A"/>
    <property type="match status" value="1"/>
</dbReference>
<dbReference type="InterPro" id="IPR019756">
    <property type="entry name" value="Pept_S26A_signal_pept_1_Ser-AS"/>
</dbReference>
<evidence type="ECO:0000256" key="6">
    <source>
        <dbReference type="ARBA" id="ARBA00022801"/>
    </source>
</evidence>
<protein>
    <recommendedName>
        <fullName evidence="4 8">Signal peptidase I</fullName>
        <ecNumber evidence="3 8">3.4.21.89</ecNumber>
    </recommendedName>
</protein>
<accession>A0A518DFK3</accession>
<evidence type="ECO:0000259" key="10">
    <source>
        <dbReference type="Pfam" id="PF10502"/>
    </source>
</evidence>
<dbReference type="InterPro" id="IPR000223">
    <property type="entry name" value="Pept_S26A_signal_pept_1"/>
</dbReference>
<dbReference type="InterPro" id="IPR036286">
    <property type="entry name" value="LexA/Signal_pep-like_sf"/>
</dbReference>
<dbReference type="KEGG" id="pnd:Pla175_36650"/>
<dbReference type="Proteomes" id="UP000317429">
    <property type="component" value="Chromosome"/>
</dbReference>
<feature type="domain" description="Peptidase S26" evidence="10">
    <location>
        <begin position="13"/>
        <end position="159"/>
    </location>
</feature>
<reference evidence="11 12" key="1">
    <citation type="submission" date="2019-02" db="EMBL/GenBank/DDBJ databases">
        <title>Deep-cultivation of Planctomycetes and their phenomic and genomic characterization uncovers novel biology.</title>
        <authorList>
            <person name="Wiegand S."/>
            <person name="Jogler M."/>
            <person name="Boedeker C."/>
            <person name="Pinto D."/>
            <person name="Vollmers J."/>
            <person name="Rivas-Marin E."/>
            <person name="Kohn T."/>
            <person name="Peeters S.H."/>
            <person name="Heuer A."/>
            <person name="Rast P."/>
            <person name="Oberbeckmann S."/>
            <person name="Bunk B."/>
            <person name="Jeske O."/>
            <person name="Meyerdierks A."/>
            <person name="Storesund J.E."/>
            <person name="Kallscheuer N."/>
            <person name="Luecker S."/>
            <person name="Lage O.M."/>
            <person name="Pohl T."/>
            <person name="Merkel B.J."/>
            <person name="Hornburger P."/>
            <person name="Mueller R.-W."/>
            <person name="Bruemmer F."/>
            <person name="Labrenz M."/>
            <person name="Spormann A.M."/>
            <person name="Op den Camp H."/>
            <person name="Overmann J."/>
            <person name="Amann R."/>
            <person name="Jetten M.S.M."/>
            <person name="Mascher T."/>
            <person name="Medema M.H."/>
            <person name="Devos D.P."/>
            <person name="Kaster A.-K."/>
            <person name="Ovreas L."/>
            <person name="Rohde M."/>
            <person name="Galperin M.Y."/>
            <person name="Jogler C."/>
        </authorList>
    </citation>
    <scope>NUCLEOTIDE SEQUENCE [LARGE SCALE GENOMIC DNA]</scope>
    <source>
        <strain evidence="11 12">Pla175</strain>
    </source>
</reference>
<evidence type="ECO:0000256" key="1">
    <source>
        <dbReference type="ARBA" id="ARBA00000677"/>
    </source>
</evidence>
<evidence type="ECO:0000256" key="5">
    <source>
        <dbReference type="ARBA" id="ARBA00022670"/>
    </source>
</evidence>
<dbReference type="PROSITE" id="PS00501">
    <property type="entry name" value="SPASE_I_1"/>
    <property type="match status" value="1"/>
</dbReference>
<feature type="active site" evidence="7">
    <location>
        <position position="40"/>
    </location>
</feature>
<evidence type="ECO:0000256" key="8">
    <source>
        <dbReference type="RuleBase" id="RU003993"/>
    </source>
</evidence>
<dbReference type="GO" id="GO:0006465">
    <property type="term" value="P:signal peptide processing"/>
    <property type="evidence" value="ECO:0007669"/>
    <property type="project" value="InterPro"/>
</dbReference>
<dbReference type="PANTHER" id="PTHR43390:SF1">
    <property type="entry name" value="CHLOROPLAST PROCESSING PEPTIDASE"/>
    <property type="match status" value="1"/>
</dbReference>
<comment type="catalytic activity">
    <reaction evidence="1 8">
        <text>Cleavage of hydrophobic, N-terminal signal or leader sequences from secreted and periplasmic proteins.</text>
        <dbReference type="EC" id="3.4.21.89"/>
    </reaction>
</comment>
<dbReference type="PRINTS" id="PR00727">
    <property type="entry name" value="LEADERPTASE"/>
</dbReference>
<dbReference type="Pfam" id="PF10502">
    <property type="entry name" value="Peptidase_S26"/>
    <property type="match status" value="1"/>
</dbReference>
<evidence type="ECO:0000256" key="9">
    <source>
        <dbReference type="RuleBase" id="RU362042"/>
    </source>
</evidence>
<dbReference type="PANTHER" id="PTHR43390">
    <property type="entry name" value="SIGNAL PEPTIDASE I"/>
    <property type="match status" value="1"/>
</dbReference>
<dbReference type="SUPFAM" id="SSF51306">
    <property type="entry name" value="LexA/Signal peptidase"/>
    <property type="match status" value="1"/>
</dbReference>
<proteinExistence type="inferred from homology"/>
<evidence type="ECO:0000256" key="3">
    <source>
        <dbReference type="ARBA" id="ARBA00013208"/>
    </source>
</evidence>
<dbReference type="AlphaFoldDB" id="A0A518DFK3"/>
<dbReference type="GO" id="GO:0004252">
    <property type="term" value="F:serine-type endopeptidase activity"/>
    <property type="evidence" value="ECO:0007669"/>
    <property type="project" value="InterPro"/>
</dbReference>
<keyword evidence="6 8" id="KW-0378">Hydrolase</keyword>
<comment type="subcellular location">
    <subcellularLocation>
        <location evidence="9">Membrane</location>
        <topology evidence="9">Single-pass type II membrane protein</topology>
    </subcellularLocation>
</comment>
<dbReference type="InterPro" id="IPR019757">
    <property type="entry name" value="Pept_S26A_signal_pept_1_Lys-AS"/>
</dbReference>
<comment type="similarity">
    <text evidence="2 9">Belongs to the peptidase S26 family.</text>
</comment>
<organism evidence="11 12">
    <name type="scientific">Pirellulimonas nuda</name>
    <dbReference type="NCBI Taxonomy" id="2528009"/>
    <lineage>
        <taxon>Bacteria</taxon>
        <taxon>Pseudomonadati</taxon>
        <taxon>Planctomycetota</taxon>
        <taxon>Planctomycetia</taxon>
        <taxon>Pirellulales</taxon>
        <taxon>Lacipirellulaceae</taxon>
        <taxon>Pirellulimonas</taxon>
    </lineage>
</organism>
<dbReference type="GO" id="GO:0009003">
    <property type="term" value="F:signal peptidase activity"/>
    <property type="evidence" value="ECO:0007669"/>
    <property type="project" value="UniProtKB-EC"/>
</dbReference>
<keyword evidence="5 8" id="KW-0645">Protease</keyword>
<dbReference type="OrthoDB" id="9802919at2"/>
<dbReference type="EC" id="3.4.21.89" evidence="3 8"/>
<gene>
    <name evidence="11" type="primary">sipP</name>
    <name evidence="11" type="ORF">Pla175_36650</name>
</gene>
<evidence type="ECO:0000256" key="4">
    <source>
        <dbReference type="ARBA" id="ARBA00019232"/>
    </source>
</evidence>
<keyword evidence="12" id="KW-1185">Reference proteome</keyword>
<feature type="active site" evidence="7">
    <location>
        <position position="82"/>
    </location>
</feature>